<dbReference type="HOGENOM" id="CLU_1450263_0_0_1"/>
<dbReference type="EMBL" id="JH992984">
    <property type="protein sequence ID" value="EKX48716.1"/>
    <property type="molecule type" value="Genomic_DNA"/>
</dbReference>
<dbReference type="GeneID" id="17305564"/>
<feature type="compositionally biased region" description="Basic and acidic residues" evidence="1">
    <location>
        <begin position="78"/>
        <end position="97"/>
    </location>
</feature>
<dbReference type="KEGG" id="gtt:GUITHDRAFT_151669"/>
<sequence length="188" mass="21926">METASEYRSSYLEKCKHDRKVQRERAEVIKSINSQPPTIPAALKSRSRISRNLSLNLTNAIRAIGQLPAINTTESVQEGERSPSRRSTELQKEKSRQRVDILLQRRRRSVERQKEAFETLKHSRELVRKKMDQSAKKTERPSSTDVIKYMDYPWDLTSMSSQNVQQFHSAGISRNPSPWQSDMYFIDQ</sequence>
<reference evidence="4" key="2">
    <citation type="submission" date="2012-11" db="EMBL/GenBank/DDBJ databases">
        <authorList>
            <person name="Kuo A."/>
            <person name="Curtis B.A."/>
            <person name="Tanifuji G."/>
            <person name="Burki F."/>
            <person name="Gruber A."/>
            <person name="Irimia M."/>
            <person name="Maruyama S."/>
            <person name="Arias M.C."/>
            <person name="Ball S.G."/>
            <person name="Gile G.H."/>
            <person name="Hirakawa Y."/>
            <person name="Hopkins J.F."/>
            <person name="Rensing S.A."/>
            <person name="Schmutz J."/>
            <person name="Symeonidi A."/>
            <person name="Elias M."/>
            <person name="Eveleigh R.J."/>
            <person name="Herman E.K."/>
            <person name="Klute M.J."/>
            <person name="Nakayama T."/>
            <person name="Obornik M."/>
            <person name="Reyes-Prieto A."/>
            <person name="Armbrust E.V."/>
            <person name="Aves S.J."/>
            <person name="Beiko R.G."/>
            <person name="Coutinho P."/>
            <person name="Dacks J.B."/>
            <person name="Durnford D.G."/>
            <person name="Fast N.M."/>
            <person name="Green B.R."/>
            <person name="Grisdale C."/>
            <person name="Hempe F."/>
            <person name="Henrissat B."/>
            <person name="Hoppner M.P."/>
            <person name="Ishida K.-I."/>
            <person name="Kim E."/>
            <person name="Koreny L."/>
            <person name="Kroth P.G."/>
            <person name="Liu Y."/>
            <person name="Malik S.-B."/>
            <person name="Maier U.G."/>
            <person name="McRose D."/>
            <person name="Mock T."/>
            <person name="Neilson J.A."/>
            <person name="Onodera N.T."/>
            <person name="Poole A.M."/>
            <person name="Pritham E.J."/>
            <person name="Richards T.A."/>
            <person name="Rocap G."/>
            <person name="Roy S.W."/>
            <person name="Sarai C."/>
            <person name="Schaack S."/>
            <person name="Shirato S."/>
            <person name="Slamovits C.H."/>
            <person name="Spencer D.F."/>
            <person name="Suzuki S."/>
            <person name="Worden A.Z."/>
            <person name="Zauner S."/>
            <person name="Barry K."/>
            <person name="Bell C."/>
            <person name="Bharti A.K."/>
            <person name="Crow J.A."/>
            <person name="Grimwood J."/>
            <person name="Kramer R."/>
            <person name="Lindquist E."/>
            <person name="Lucas S."/>
            <person name="Salamov A."/>
            <person name="McFadden G.I."/>
            <person name="Lane C.E."/>
            <person name="Keeling P.J."/>
            <person name="Gray M.W."/>
            <person name="Grigoriev I.V."/>
            <person name="Archibald J.M."/>
        </authorList>
    </citation>
    <scope>NUCLEOTIDE SEQUENCE</scope>
    <source>
        <strain evidence="4">CCMP2712</strain>
    </source>
</reference>
<evidence type="ECO:0000313" key="4">
    <source>
        <dbReference type="Proteomes" id="UP000011087"/>
    </source>
</evidence>
<reference evidence="3" key="3">
    <citation type="submission" date="2015-06" db="UniProtKB">
        <authorList>
            <consortium name="EnsemblProtists"/>
        </authorList>
    </citation>
    <scope>IDENTIFICATION</scope>
</reference>
<accession>L1JJN5</accession>
<evidence type="ECO:0000313" key="3">
    <source>
        <dbReference type="EnsemblProtists" id="EKX48716"/>
    </source>
</evidence>
<dbReference type="AlphaFoldDB" id="L1JJN5"/>
<gene>
    <name evidence="2" type="ORF">GUITHDRAFT_151669</name>
</gene>
<protein>
    <submittedName>
        <fullName evidence="2 3">Uncharacterized protein</fullName>
    </submittedName>
</protein>
<proteinExistence type="predicted"/>
<feature type="region of interest" description="Disordered" evidence="1">
    <location>
        <begin position="72"/>
        <end position="97"/>
    </location>
</feature>
<organism evidence="2">
    <name type="scientific">Guillardia theta (strain CCMP2712)</name>
    <name type="common">Cryptophyte</name>
    <dbReference type="NCBI Taxonomy" id="905079"/>
    <lineage>
        <taxon>Eukaryota</taxon>
        <taxon>Cryptophyceae</taxon>
        <taxon>Pyrenomonadales</taxon>
        <taxon>Geminigeraceae</taxon>
        <taxon>Guillardia</taxon>
    </lineage>
</organism>
<keyword evidence="4" id="KW-1185">Reference proteome</keyword>
<dbReference type="RefSeq" id="XP_005835696.1">
    <property type="nucleotide sequence ID" value="XM_005835639.1"/>
</dbReference>
<dbReference type="Proteomes" id="UP000011087">
    <property type="component" value="Unassembled WGS sequence"/>
</dbReference>
<reference evidence="2 4" key="1">
    <citation type="journal article" date="2012" name="Nature">
        <title>Algal genomes reveal evolutionary mosaicism and the fate of nucleomorphs.</title>
        <authorList>
            <consortium name="DOE Joint Genome Institute"/>
            <person name="Curtis B.A."/>
            <person name="Tanifuji G."/>
            <person name="Burki F."/>
            <person name="Gruber A."/>
            <person name="Irimia M."/>
            <person name="Maruyama S."/>
            <person name="Arias M.C."/>
            <person name="Ball S.G."/>
            <person name="Gile G.H."/>
            <person name="Hirakawa Y."/>
            <person name="Hopkins J.F."/>
            <person name="Kuo A."/>
            <person name="Rensing S.A."/>
            <person name="Schmutz J."/>
            <person name="Symeonidi A."/>
            <person name="Elias M."/>
            <person name="Eveleigh R.J."/>
            <person name="Herman E.K."/>
            <person name="Klute M.J."/>
            <person name="Nakayama T."/>
            <person name="Obornik M."/>
            <person name="Reyes-Prieto A."/>
            <person name="Armbrust E.V."/>
            <person name="Aves S.J."/>
            <person name="Beiko R.G."/>
            <person name="Coutinho P."/>
            <person name="Dacks J.B."/>
            <person name="Durnford D.G."/>
            <person name="Fast N.M."/>
            <person name="Green B.R."/>
            <person name="Grisdale C.J."/>
            <person name="Hempel F."/>
            <person name="Henrissat B."/>
            <person name="Hoppner M.P."/>
            <person name="Ishida K."/>
            <person name="Kim E."/>
            <person name="Koreny L."/>
            <person name="Kroth P.G."/>
            <person name="Liu Y."/>
            <person name="Malik S.B."/>
            <person name="Maier U.G."/>
            <person name="McRose D."/>
            <person name="Mock T."/>
            <person name="Neilson J.A."/>
            <person name="Onodera N.T."/>
            <person name="Poole A.M."/>
            <person name="Pritham E.J."/>
            <person name="Richards T.A."/>
            <person name="Rocap G."/>
            <person name="Roy S.W."/>
            <person name="Sarai C."/>
            <person name="Schaack S."/>
            <person name="Shirato S."/>
            <person name="Slamovits C.H."/>
            <person name="Spencer D.F."/>
            <person name="Suzuki S."/>
            <person name="Worden A.Z."/>
            <person name="Zauner S."/>
            <person name="Barry K."/>
            <person name="Bell C."/>
            <person name="Bharti A.K."/>
            <person name="Crow J.A."/>
            <person name="Grimwood J."/>
            <person name="Kramer R."/>
            <person name="Lindquist E."/>
            <person name="Lucas S."/>
            <person name="Salamov A."/>
            <person name="McFadden G.I."/>
            <person name="Lane C.E."/>
            <person name="Keeling P.J."/>
            <person name="Gray M.W."/>
            <person name="Grigoriev I.V."/>
            <person name="Archibald J.M."/>
        </authorList>
    </citation>
    <scope>NUCLEOTIDE SEQUENCE</scope>
    <source>
        <strain evidence="2 4">CCMP2712</strain>
    </source>
</reference>
<evidence type="ECO:0000256" key="1">
    <source>
        <dbReference type="SAM" id="MobiDB-lite"/>
    </source>
</evidence>
<evidence type="ECO:0000313" key="2">
    <source>
        <dbReference type="EMBL" id="EKX48716.1"/>
    </source>
</evidence>
<name>L1JJN5_GUITC</name>
<dbReference type="EnsemblProtists" id="EKX48716">
    <property type="protein sequence ID" value="EKX48716"/>
    <property type="gene ID" value="GUITHDRAFT_151669"/>
</dbReference>
<dbReference type="PaxDb" id="55529-EKX48716"/>